<comment type="caution">
    <text evidence="2">The sequence shown here is derived from an EMBL/GenBank/DDBJ whole genome shotgun (WGS) entry which is preliminary data.</text>
</comment>
<evidence type="ECO:0000313" key="3">
    <source>
        <dbReference type="Proteomes" id="UP001589773"/>
    </source>
</evidence>
<dbReference type="Proteomes" id="UP001589773">
    <property type="component" value="Unassembled WGS sequence"/>
</dbReference>
<accession>A0ABV6FA67</accession>
<protein>
    <submittedName>
        <fullName evidence="2">Uncharacterized protein</fullName>
    </submittedName>
</protein>
<dbReference type="EMBL" id="JBHLWP010000001">
    <property type="protein sequence ID" value="MFC0250417.1"/>
    <property type="molecule type" value="Genomic_DNA"/>
</dbReference>
<keyword evidence="3" id="KW-1185">Reference proteome</keyword>
<evidence type="ECO:0000256" key="1">
    <source>
        <dbReference type="SAM" id="MobiDB-lite"/>
    </source>
</evidence>
<reference evidence="2 3" key="1">
    <citation type="submission" date="2024-09" db="EMBL/GenBank/DDBJ databases">
        <authorList>
            <person name="Sun Q."/>
            <person name="Mori K."/>
        </authorList>
    </citation>
    <scope>NUCLEOTIDE SEQUENCE [LARGE SCALE GENOMIC DNA]</scope>
    <source>
        <strain evidence="2 3">CCM 7792</strain>
    </source>
</reference>
<feature type="compositionally biased region" description="Pro residues" evidence="1">
    <location>
        <begin position="122"/>
        <end position="136"/>
    </location>
</feature>
<proteinExistence type="predicted"/>
<organism evidence="2 3">
    <name type="scientific">Massilia consociata</name>
    <dbReference type="NCBI Taxonomy" id="760117"/>
    <lineage>
        <taxon>Bacteria</taxon>
        <taxon>Pseudomonadati</taxon>
        <taxon>Pseudomonadota</taxon>
        <taxon>Betaproteobacteria</taxon>
        <taxon>Burkholderiales</taxon>
        <taxon>Oxalobacteraceae</taxon>
        <taxon>Telluria group</taxon>
        <taxon>Massilia</taxon>
    </lineage>
</organism>
<gene>
    <name evidence="2" type="ORF">ACFFJK_00820</name>
</gene>
<name>A0ABV6FA67_9BURK</name>
<dbReference type="RefSeq" id="WP_379677166.1">
    <property type="nucleotide sequence ID" value="NZ_JBHLWP010000001.1"/>
</dbReference>
<sequence length="136" mass="14534">MRITFTPAQVAMLIGRAERQLEQIVADSVRQAGAGRNIARSQHHALHETVVTLMRLYREQVPGGAPVATRIAREYAKGADALSGAPTLACVRTIQLVVKEARERFMAAASPGHADEHVSGQPPVPSPVPAPLPCSK</sequence>
<feature type="region of interest" description="Disordered" evidence="1">
    <location>
        <begin position="108"/>
        <end position="136"/>
    </location>
</feature>
<evidence type="ECO:0000313" key="2">
    <source>
        <dbReference type="EMBL" id="MFC0250417.1"/>
    </source>
</evidence>